<name>A0A6M3LWC8_9ZZZZ</name>
<proteinExistence type="predicted"/>
<organism evidence="1">
    <name type="scientific">viral metagenome</name>
    <dbReference type="NCBI Taxonomy" id="1070528"/>
    <lineage>
        <taxon>unclassified sequences</taxon>
        <taxon>metagenomes</taxon>
        <taxon>organismal metagenomes</taxon>
    </lineage>
</organism>
<gene>
    <name evidence="1" type="ORF">MM415B05890_0008</name>
</gene>
<dbReference type="AlphaFoldDB" id="A0A6M3LWC8"/>
<reference evidence="1" key="1">
    <citation type="submission" date="2020-03" db="EMBL/GenBank/DDBJ databases">
        <title>The deep terrestrial virosphere.</title>
        <authorList>
            <person name="Holmfeldt K."/>
            <person name="Nilsson E."/>
            <person name="Simone D."/>
            <person name="Lopez-Fernandez M."/>
            <person name="Wu X."/>
            <person name="de Brujin I."/>
            <person name="Lundin D."/>
            <person name="Andersson A."/>
            <person name="Bertilsson S."/>
            <person name="Dopson M."/>
        </authorList>
    </citation>
    <scope>NUCLEOTIDE SEQUENCE</scope>
    <source>
        <strain evidence="1">MM415B05890</strain>
    </source>
</reference>
<protein>
    <submittedName>
        <fullName evidence="1">Uncharacterized protein</fullName>
    </submittedName>
</protein>
<sequence>MPSGKEMCETIVEAMKLENPDTPVTPEGLWNASNTGELWHVFLLYDWAKERLADDKSPDKS</sequence>
<evidence type="ECO:0000313" key="1">
    <source>
        <dbReference type="EMBL" id="QJA97862.1"/>
    </source>
</evidence>
<dbReference type="EMBL" id="MT143531">
    <property type="protein sequence ID" value="QJA97862.1"/>
    <property type="molecule type" value="Genomic_DNA"/>
</dbReference>
<accession>A0A6M3LWC8</accession>